<dbReference type="PANTHER" id="PTHR22923">
    <property type="entry name" value="CEREBELLIN-RELATED"/>
    <property type="match status" value="1"/>
</dbReference>
<dbReference type="Gene3D" id="2.60.120.40">
    <property type="match status" value="1"/>
</dbReference>
<dbReference type="AlphaFoldDB" id="A0A8B8BZ84"/>
<accession>A0A8B8BZ84</accession>
<dbReference type="InterPro" id="IPR050822">
    <property type="entry name" value="Cerebellin_Synaptic_Org"/>
</dbReference>
<gene>
    <name evidence="6" type="primary">LOC111114161</name>
</gene>
<dbReference type="InterPro" id="IPR001073">
    <property type="entry name" value="C1q_dom"/>
</dbReference>
<feature type="domain" description="C1q" evidence="4">
    <location>
        <begin position="28"/>
        <end position="158"/>
    </location>
</feature>
<dbReference type="PROSITE" id="PS50871">
    <property type="entry name" value="C1Q"/>
    <property type="match status" value="1"/>
</dbReference>
<keyword evidence="2" id="KW-0964">Secreted</keyword>
<evidence type="ECO:0000259" key="4">
    <source>
        <dbReference type="PROSITE" id="PS50871"/>
    </source>
</evidence>
<evidence type="ECO:0000256" key="1">
    <source>
        <dbReference type="ARBA" id="ARBA00004613"/>
    </source>
</evidence>
<dbReference type="Pfam" id="PF00386">
    <property type="entry name" value="C1q"/>
    <property type="match status" value="1"/>
</dbReference>
<organism evidence="5 6">
    <name type="scientific">Crassostrea virginica</name>
    <name type="common">Eastern oyster</name>
    <dbReference type="NCBI Taxonomy" id="6565"/>
    <lineage>
        <taxon>Eukaryota</taxon>
        <taxon>Metazoa</taxon>
        <taxon>Spiralia</taxon>
        <taxon>Lophotrochozoa</taxon>
        <taxon>Mollusca</taxon>
        <taxon>Bivalvia</taxon>
        <taxon>Autobranchia</taxon>
        <taxon>Pteriomorphia</taxon>
        <taxon>Ostreida</taxon>
        <taxon>Ostreoidea</taxon>
        <taxon>Ostreidae</taxon>
        <taxon>Crassostrea</taxon>
    </lineage>
</organism>
<evidence type="ECO:0000256" key="2">
    <source>
        <dbReference type="ARBA" id="ARBA00022525"/>
    </source>
</evidence>
<comment type="subcellular location">
    <subcellularLocation>
        <location evidence="1">Secreted</location>
    </subcellularLocation>
</comment>
<dbReference type="OrthoDB" id="10000320at2759"/>
<dbReference type="InterPro" id="IPR008983">
    <property type="entry name" value="Tumour_necrosis_fac-like_dom"/>
</dbReference>
<reference evidence="6" key="1">
    <citation type="submission" date="2025-08" db="UniProtKB">
        <authorList>
            <consortium name="RefSeq"/>
        </authorList>
    </citation>
    <scope>IDENTIFICATION</scope>
    <source>
        <tissue evidence="6">Whole sample</tissue>
    </source>
</reference>
<evidence type="ECO:0000313" key="5">
    <source>
        <dbReference type="Proteomes" id="UP000694844"/>
    </source>
</evidence>
<dbReference type="GO" id="GO:0005576">
    <property type="term" value="C:extracellular region"/>
    <property type="evidence" value="ECO:0007669"/>
    <property type="project" value="UniProtKB-SubCell"/>
</dbReference>
<dbReference type="Proteomes" id="UP000694844">
    <property type="component" value="Chromosome 9"/>
</dbReference>
<dbReference type="RefSeq" id="XP_022308159.1">
    <property type="nucleotide sequence ID" value="XM_022452451.1"/>
</dbReference>
<keyword evidence="3" id="KW-0732">Signal</keyword>
<name>A0A8B8BZ84_CRAVI</name>
<dbReference type="GeneID" id="111114161"/>
<dbReference type="PANTHER" id="PTHR22923:SF116">
    <property type="entry name" value="C1Q DOMAIN-CONTAINING PROTEIN"/>
    <property type="match status" value="1"/>
</dbReference>
<evidence type="ECO:0000256" key="3">
    <source>
        <dbReference type="ARBA" id="ARBA00022729"/>
    </source>
</evidence>
<keyword evidence="5" id="KW-1185">Reference proteome</keyword>
<proteinExistence type="predicted"/>
<dbReference type="SMART" id="SM00110">
    <property type="entry name" value="C1Q"/>
    <property type="match status" value="1"/>
</dbReference>
<sequence>MYIKYKSVTAACLDLGFAKKACNAGSYTEKRIVAFDVRPTNDVNNLATNGRVVFGTVDLNEAKGYNPSNGIFTAPASGVYVFDWTTMTQVGKSAYTSLVVNGKRKSWNHCNPIGSKTYVTCSKMTVVKLKQGDKVWIGVFSGPAYIYHHYTSFSGYKL</sequence>
<evidence type="ECO:0000313" key="6">
    <source>
        <dbReference type="RefSeq" id="XP_022308159.1"/>
    </source>
</evidence>
<dbReference type="KEGG" id="cvn:111114161"/>
<dbReference type="SUPFAM" id="SSF49842">
    <property type="entry name" value="TNF-like"/>
    <property type="match status" value="1"/>
</dbReference>
<protein>
    <submittedName>
        <fullName evidence="6">Cerebellin-3-like</fullName>
    </submittedName>
</protein>
<dbReference type="PRINTS" id="PR00007">
    <property type="entry name" value="COMPLEMNTC1Q"/>
</dbReference>